<evidence type="ECO:0000313" key="2">
    <source>
        <dbReference type="EMBL" id="CAD8879744.1"/>
    </source>
</evidence>
<protein>
    <submittedName>
        <fullName evidence="2">Uncharacterized protein</fullName>
    </submittedName>
</protein>
<dbReference type="AlphaFoldDB" id="A0A7S1FNK4"/>
<feature type="compositionally biased region" description="Basic and acidic residues" evidence="1">
    <location>
        <begin position="188"/>
        <end position="207"/>
    </location>
</feature>
<accession>A0A7S1FNK4</accession>
<organism evidence="2">
    <name type="scientific">Corethron hystrix</name>
    <dbReference type="NCBI Taxonomy" id="216773"/>
    <lineage>
        <taxon>Eukaryota</taxon>
        <taxon>Sar</taxon>
        <taxon>Stramenopiles</taxon>
        <taxon>Ochrophyta</taxon>
        <taxon>Bacillariophyta</taxon>
        <taxon>Coscinodiscophyceae</taxon>
        <taxon>Corethrophycidae</taxon>
        <taxon>Corethrales</taxon>
        <taxon>Corethraceae</taxon>
        <taxon>Corethron</taxon>
    </lineage>
</organism>
<reference evidence="2" key="1">
    <citation type="submission" date="2021-01" db="EMBL/GenBank/DDBJ databases">
        <authorList>
            <person name="Corre E."/>
            <person name="Pelletier E."/>
            <person name="Niang G."/>
            <person name="Scheremetjew M."/>
            <person name="Finn R."/>
            <person name="Kale V."/>
            <person name="Holt S."/>
            <person name="Cochrane G."/>
            <person name="Meng A."/>
            <person name="Brown T."/>
            <person name="Cohen L."/>
        </authorList>
    </citation>
    <scope>NUCLEOTIDE SEQUENCE</scope>
    <source>
        <strain evidence="2">308</strain>
    </source>
</reference>
<feature type="region of interest" description="Disordered" evidence="1">
    <location>
        <begin position="169"/>
        <end position="207"/>
    </location>
</feature>
<evidence type="ECO:0000256" key="1">
    <source>
        <dbReference type="SAM" id="MobiDB-lite"/>
    </source>
</evidence>
<sequence length="207" mass="23482">MGHHVSRPIAFVAVTICCQCKDFPNLVTWADCSPDQIARRHIRIKSKGRINNASDINLVAGVKNGASRHWNPIRRTSRTIPRTKISSFIAASLDGRIRLFRGKHRKEQNCSFDSERFSRRKRTRRQRPITSIMCSTVFSTGQYSPLIVSWNDVMTQVAYKNSLIRNSTMKYTRGPSGSSVDLSSEGENFPRADLCNDKKNQGFTSKD</sequence>
<dbReference type="EMBL" id="HBFR01009568">
    <property type="protein sequence ID" value="CAD8879744.1"/>
    <property type="molecule type" value="Transcribed_RNA"/>
</dbReference>
<name>A0A7S1FNK4_9STRA</name>
<gene>
    <name evidence="2" type="ORF">CHYS00102_LOCUS6928</name>
</gene>
<proteinExistence type="predicted"/>
<feature type="compositionally biased region" description="Polar residues" evidence="1">
    <location>
        <begin position="169"/>
        <end position="186"/>
    </location>
</feature>